<evidence type="ECO:0000313" key="1">
    <source>
        <dbReference type="EMBL" id="KAI0043857.1"/>
    </source>
</evidence>
<accession>A0ACB8RIX6</accession>
<evidence type="ECO:0000313" key="2">
    <source>
        <dbReference type="Proteomes" id="UP000814033"/>
    </source>
</evidence>
<reference evidence="1" key="1">
    <citation type="submission" date="2021-02" db="EMBL/GenBank/DDBJ databases">
        <authorList>
            <consortium name="DOE Joint Genome Institute"/>
            <person name="Ahrendt S."/>
            <person name="Looney B.P."/>
            <person name="Miyauchi S."/>
            <person name="Morin E."/>
            <person name="Drula E."/>
            <person name="Courty P.E."/>
            <person name="Chicoki N."/>
            <person name="Fauchery L."/>
            <person name="Kohler A."/>
            <person name="Kuo A."/>
            <person name="Labutti K."/>
            <person name="Pangilinan J."/>
            <person name="Lipzen A."/>
            <person name="Riley R."/>
            <person name="Andreopoulos W."/>
            <person name="He G."/>
            <person name="Johnson J."/>
            <person name="Barry K.W."/>
            <person name="Grigoriev I.V."/>
            <person name="Nagy L."/>
            <person name="Hibbett D."/>
            <person name="Henrissat B."/>
            <person name="Matheny P.B."/>
            <person name="Labbe J."/>
            <person name="Martin F."/>
        </authorList>
    </citation>
    <scope>NUCLEOTIDE SEQUENCE</scope>
    <source>
        <strain evidence="1">FP105234-sp</strain>
    </source>
</reference>
<reference evidence="1" key="2">
    <citation type="journal article" date="2022" name="New Phytol.">
        <title>Evolutionary transition to the ectomycorrhizal habit in the genomes of a hyperdiverse lineage of mushroom-forming fungi.</title>
        <authorList>
            <person name="Looney B."/>
            <person name="Miyauchi S."/>
            <person name="Morin E."/>
            <person name="Drula E."/>
            <person name="Courty P.E."/>
            <person name="Kohler A."/>
            <person name="Kuo A."/>
            <person name="LaButti K."/>
            <person name="Pangilinan J."/>
            <person name="Lipzen A."/>
            <person name="Riley R."/>
            <person name="Andreopoulos W."/>
            <person name="He G."/>
            <person name="Johnson J."/>
            <person name="Nolan M."/>
            <person name="Tritt A."/>
            <person name="Barry K.W."/>
            <person name="Grigoriev I.V."/>
            <person name="Nagy L.G."/>
            <person name="Hibbett D."/>
            <person name="Henrissat B."/>
            <person name="Matheny P.B."/>
            <person name="Labbe J."/>
            <person name="Martin F.M."/>
        </authorList>
    </citation>
    <scope>NUCLEOTIDE SEQUENCE</scope>
    <source>
        <strain evidence="1">FP105234-sp</strain>
    </source>
</reference>
<dbReference type="Proteomes" id="UP000814033">
    <property type="component" value="Unassembled WGS sequence"/>
</dbReference>
<sequence length="103" mass="11348">MPTCEPRFHSLLSSPLLGMYEGCGRAKCGLNGLRMLSSAEGHGTITSTATSHLRDVVDATPHPAQRPRTSQQMHIGTPPYIPVVLVHDVRHTLTIMVYRQFDP</sequence>
<protein>
    <submittedName>
        <fullName evidence="1">Uncharacterized protein</fullName>
    </submittedName>
</protein>
<dbReference type="EMBL" id="MU276002">
    <property type="protein sequence ID" value="KAI0043857.1"/>
    <property type="molecule type" value="Genomic_DNA"/>
</dbReference>
<name>A0ACB8RIX6_9AGAM</name>
<proteinExistence type="predicted"/>
<keyword evidence="2" id="KW-1185">Reference proteome</keyword>
<organism evidence="1 2">
    <name type="scientific">Auriscalpium vulgare</name>
    <dbReference type="NCBI Taxonomy" id="40419"/>
    <lineage>
        <taxon>Eukaryota</taxon>
        <taxon>Fungi</taxon>
        <taxon>Dikarya</taxon>
        <taxon>Basidiomycota</taxon>
        <taxon>Agaricomycotina</taxon>
        <taxon>Agaricomycetes</taxon>
        <taxon>Russulales</taxon>
        <taxon>Auriscalpiaceae</taxon>
        <taxon>Auriscalpium</taxon>
    </lineage>
</organism>
<comment type="caution">
    <text evidence="1">The sequence shown here is derived from an EMBL/GenBank/DDBJ whole genome shotgun (WGS) entry which is preliminary data.</text>
</comment>
<gene>
    <name evidence="1" type="ORF">FA95DRAFT_336439</name>
</gene>